<organism evidence="2 3">
    <name type="scientific">Nocardioides luti</name>
    <dbReference type="NCBI Taxonomy" id="2761101"/>
    <lineage>
        <taxon>Bacteria</taxon>
        <taxon>Bacillati</taxon>
        <taxon>Actinomycetota</taxon>
        <taxon>Actinomycetes</taxon>
        <taxon>Propionibacteriales</taxon>
        <taxon>Nocardioidaceae</taxon>
        <taxon>Nocardioides</taxon>
    </lineage>
</organism>
<evidence type="ECO:0000313" key="3">
    <source>
        <dbReference type="Proteomes" id="UP000523955"/>
    </source>
</evidence>
<dbReference type="InterPro" id="IPR006311">
    <property type="entry name" value="TAT_signal"/>
</dbReference>
<reference evidence="2 3" key="1">
    <citation type="submission" date="2020-08" db="EMBL/GenBank/DDBJ databases">
        <authorList>
            <person name="Seo M.-J."/>
        </authorList>
    </citation>
    <scope>NUCLEOTIDE SEQUENCE [LARGE SCALE GENOMIC DNA]</scope>
    <source>
        <strain evidence="2 3">KIGAM211</strain>
    </source>
</reference>
<protein>
    <submittedName>
        <fullName evidence="2">Uncharacterized protein</fullName>
    </submittedName>
</protein>
<name>A0A7X0VC08_9ACTN</name>
<dbReference type="Proteomes" id="UP000523955">
    <property type="component" value="Unassembled WGS sequence"/>
</dbReference>
<dbReference type="RefSeq" id="WP_185252878.1">
    <property type="nucleotide sequence ID" value="NZ_JACKXE010000001.1"/>
</dbReference>
<evidence type="ECO:0000256" key="1">
    <source>
        <dbReference type="SAM" id="SignalP"/>
    </source>
</evidence>
<keyword evidence="3" id="KW-1185">Reference proteome</keyword>
<gene>
    <name evidence="2" type="ORF">H5V45_10490</name>
</gene>
<dbReference type="EMBL" id="JACKXE010000001">
    <property type="protein sequence ID" value="MBB6627748.1"/>
    <property type="molecule type" value="Genomic_DNA"/>
</dbReference>
<dbReference type="PROSITE" id="PS51318">
    <property type="entry name" value="TAT"/>
    <property type="match status" value="1"/>
</dbReference>
<proteinExistence type="predicted"/>
<accession>A0A7X0VC08</accession>
<feature type="chain" id="PRO_5039400661" evidence="1">
    <location>
        <begin position="27"/>
        <end position="143"/>
    </location>
</feature>
<evidence type="ECO:0000313" key="2">
    <source>
        <dbReference type="EMBL" id="MBB6627748.1"/>
    </source>
</evidence>
<keyword evidence="1" id="KW-0732">Signal</keyword>
<dbReference type="AlphaFoldDB" id="A0A7X0VC08"/>
<comment type="caution">
    <text evidence="2">The sequence shown here is derived from an EMBL/GenBank/DDBJ whole genome shotgun (WGS) entry which is preliminary data.</text>
</comment>
<sequence>MITPRRQLSTLALATAALAVTFSSVAAPADAAGRHFGDVATYYKATIQSCKTSIEDGTKWRIFMRLDNTANRPALKRSGSVIVVKNGETTDRRIDTPYIPGRKVSKVKSIDVKKGDAWSLAMGVGAGQMGDGGPVDFSDLRHC</sequence>
<feature type="signal peptide" evidence="1">
    <location>
        <begin position="1"/>
        <end position="26"/>
    </location>
</feature>